<dbReference type="PANTHER" id="PTHR32196:SF21">
    <property type="entry name" value="ABC TRANSPORTER PERMEASE PROTEIN YPHD-RELATED"/>
    <property type="match status" value="1"/>
</dbReference>
<protein>
    <submittedName>
        <fullName evidence="9">ABC transporter, permease protein (Cluster 2, ribose/xylose/arabinose/galactose)</fullName>
    </submittedName>
</protein>
<evidence type="ECO:0000256" key="1">
    <source>
        <dbReference type="ARBA" id="ARBA00004651"/>
    </source>
</evidence>
<keyword evidence="3" id="KW-1003">Cell membrane</keyword>
<keyword evidence="6 8" id="KW-1133">Transmembrane helix</keyword>
<dbReference type="AlphaFoldDB" id="A0A6J4PT64"/>
<evidence type="ECO:0000256" key="3">
    <source>
        <dbReference type="ARBA" id="ARBA00022475"/>
    </source>
</evidence>
<feature type="transmembrane region" description="Helical" evidence="8">
    <location>
        <begin position="175"/>
        <end position="196"/>
    </location>
</feature>
<dbReference type="Pfam" id="PF02653">
    <property type="entry name" value="BPD_transp_2"/>
    <property type="match status" value="1"/>
</dbReference>
<reference evidence="9" key="1">
    <citation type="submission" date="2020-02" db="EMBL/GenBank/DDBJ databases">
        <authorList>
            <person name="Meier V. D."/>
        </authorList>
    </citation>
    <scope>NUCLEOTIDE SEQUENCE</scope>
    <source>
        <strain evidence="9">AVDCRST_MAG15</strain>
    </source>
</reference>
<feature type="transmembrane region" description="Helical" evidence="8">
    <location>
        <begin position="21"/>
        <end position="39"/>
    </location>
</feature>
<feature type="transmembrane region" description="Helical" evidence="8">
    <location>
        <begin position="137"/>
        <end position="163"/>
    </location>
</feature>
<keyword evidence="2" id="KW-0813">Transport</keyword>
<gene>
    <name evidence="9" type="ORF">AVDCRST_MAG15-2238</name>
</gene>
<evidence type="ECO:0000256" key="4">
    <source>
        <dbReference type="ARBA" id="ARBA00022519"/>
    </source>
</evidence>
<evidence type="ECO:0000256" key="7">
    <source>
        <dbReference type="ARBA" id="ARBA00023136"/>
    </source>
</evidence>
<accession>A0A6J4PT64</accession>
<evidence type="ECO:0000256" key="6">
    <source>
        <dbReference type="ARBA" id="ARBA00022989"/>
    </source>
</evidence>
<proteinExistence type="predicted"/>
<feature type="transmembrane region" description="Helical" evidence="8">
    <location>
        <begin position="225"/>
        <end position="245"/>
    </location>
</feature>
<comment type="subcellular location">
    <subcellularLocation>
        <location evidence="1">Cell membrane</location>
        <topology evidence="1">Multi-pass membrane protein</topology>
    </subcellularLocation>
</comment>
<dbReference type="EMBL" id="CADCUU010000321">
    <property type="protein sequence ID" value="CAA9421081.1"/>
    <property type="molecule type" value="Genomic_DNA"/>
</dbReference>
<name>A0A6J4PT64_9RHOB</name>
<keyword evidence="4" id="KW-0997">Cell inner membrane</keyword>
<dbReference type="GO" id="GO:0022857">
    <property type="term" value="F:transmembrane transporter activity"/>
    <property type="evidence" value="ECO:0007669"/>
    <property type="project" value="InterPro"/>
</dbReference>
<sequence length="346" mass="35573">MTGVPVTAPSRLSRLAAQTEARLAIIMVLVFGVMAVLAPDRFLSSQNATSMAFQFPEFAILALAVTITMLTGGIDLSVVGIANCCAIVSALLLTRLAPGAEAGLGWLLLSYAAALAVGAAAGLLNGILVAYGGLPPILATLGTGLVFTGTAVAFTGGSAVMGFPSSVAFLGNGTLGGIPVPLIVFAILAAGLSFVLSRTGFGLKVQMFGANPLAARYAAVDIERLLLRVYVASGMLAAVAGLIIMSRANSAKADYGSSYLLLAVLIAVLGGVNPYGGYGRVIGVVFAVLTMQFLSSGLNMLQVSNFARELIWGALLILVVIINTWNWGSRRPRSRLPEAAPKGETR</sequence>
<dbReference type="InterPro" id="IPR001851">
    <property type="entry name" value="ABC_transp_permease"/>
</dbReference>
<keyword evidence="7 8" id="KW-0472">Membrane</keyword>
<feature type="transmembrane region" description="Helical" evidence="8">
    <location>
        <begin position="104"/>
        <end position="131"/>
    </location>
</feature>
<organism evidence="9">
    <name type="scientific">uncultured Rubellimicrobium sp</name>
    <dbReference type="NCBI Taxonomy" id="543078"/>
    <lineage>
        <taxon>Bacteria</taxon>
        <taxon>Pseudomonadati</taxon>
        <taxon>Pseudomonadota</taxon>
        <taxon>Alphaproteobacteria</taxon>
        <taxon>Rhodobacterales</taxon>
        <taxon>Roseobacteraceae</taxon>
        <taxon>Rubellimicrobium</taxon>
        <taxon>environmental samples</taxon>
    </lineage>
</organism>
<keyword evidence="5 8" id="KW-0812">Transmembrane</keyword>
<feature type="transmembrane region" description="Helical" evidence="8">
    <location>
        <begin position="281"/>
        <end position="298"/>
    </location>
</feature>
<dbReference type="CDD" id="cd06579">
    <property type="entry name" value="TM_PBP1_transp_AraH_like"/>
    <property type="match status" value="1"/>
</dbReference>
<dbReference type="GO" id="GO:0005886">
    <property type="term" value="C:plasma membrane"/>
    <property type="evidence" value="ECO:0007669"/>
    <property type="project" value="UniProtKB-SubCell"/>
</dbReference>
<evidence type="ECO:0000256" key="5">
    <source>
        <dbReference type="ARBA" id="ARBA00022692"/>
    </source>
</evidence>
<evidence type="ECO:0000313" key="9">
    <source>
        <dbReference type="EMBL" id="CAA9421081.1"/>
    </source>
</evidence>
<dbReference type="PANTHER" id="PTHR32196">
    <property type="entry name" value="ABC TRANSPORTER PERMEASE PROTEIN YPHD-RELATED-RELATED"/>
    <property type="match status" value="1"/>
</dbReference>
<evidence type="ECO:0000256" key="2">
    <source>
        <dbReference type="ARBA" id="ARBA00022448"/>
    </source>
</evidence>
<feature type="transmembrane region" description="Helical" evidence="8">
    <location>
        <begin position="257"/>
        <end position="275"/>
    </location>
</feature>
<feature type="transmembrane region" description="Helical" evidence="8">
    <location>
        <begin position="59"/>
        <end position="92"/>
    </location>
</feature>
<feature type="transmembrane region" description="Helical" evidence="8">
    <location>
        <begin position="310"/>
        <end position="328"/>
    </location>
</feature>
<evidence type="ECO:0000256" key="8">
    <source>
        <dbReference type="SAM" id="Phobius"/>
    </source>
</evidence>